<proteinExistence type="predicted"/>
<keyword evidence="2" id="KW-1185">Reference proteome</keyword>
<dbReference type="GeneID" id="94425986"/>
<protein>
    <submittedName>
        <fullName evidence="1">Uncharacterized protein</fullName>
    </submittedName>
</protein>
<accession>A0A2C6KTG9</accession>
<evidence type="ECO:0000313" key="2">
    <source>
        <dbReference type="Proteomes" id="UP000221165"/>
    </source>
</evidence>
<reference evidence="1 2" key="1">
    <citation type="journal article" date="2017" name="Int. J. Parasitol.">
        <title>The genome of the protozoan parasite Cystoisospora suis and a reverse vaccinology approach to identify vaccine candidates.</title>
        <authorList>
            <person name="Palmieri N."/>
            <person name="Shrestha A."/>
            <person name="Ruttkowski B."/>
            <person name="Beck T."/>
            <person name="Vogl C."/>
            <person name="Tomley F."/>
            <person name="Blake D.P."/>
            <person name="Joachim A."/>
        </authorList>
    </citation>
    <scope>NUCLEOTIDE SEQUENCE [LARGE SCALE GENOMIC DNA]</scope>
    <source>
        <strain evidence="1 2">Wien I</strain>
    </source>
</reference>
<comment type="caution">
    <text evidence="1">The sequence shown here is derived from an EMBL/GenBank/DDBJ whole genome shotgun (WGS) entry which is preliminary data.</text>
</comment>
<dbReference type="VEuPathDB" id="ToxoDB:CSUI_002575"/>
<evidence type="ECO:0000313" key="1">
    <source>
        <dbReference type="EMBL" id="PHJ23580.1"/>
    </source>
</evidence>
<dbReference type="EMBL" id="MIGC01001076">
    <property type="protein sequence ID" value="PHJ23580.1"/>
    <property type="molecule type" value="Genomic_DNA"/>
</dbReference>
<sequence length="54" mass="6458">MSLSLSLSIHMCMYICRYIDGWIDRQIGDRERSVSEKLVREKRKLRENERGVLS</sequence>
<dbReference type="AlphaFoldDB" id="A0A2C6KTG9"/>
<organism evidence="1 2">
    <name type="scientific">Cystoisospora suis</name>
    <dbReference type="NCBI Taxonomy" id="483139"/>
    <lineage>
        <taxon>Eukaryota</taxon>
        <taxon>Sar</taxon>
        <taxon>Alveolata</taxon>
        <taxon>Apicomplexa</taxon>
        <taxon>Conoidasida</taxon>
        <taxon>Coccidia</taxon>
        <taxon>Eucoccidiorida</taxon>
        <taxon>Eimeriorina</taxon>
        <taxon>Sarcocystidae</taxon>
        <taxon>Cystoisospora</taxon>
    </lineage>
</organism>
<dbReference type="Proteomes" id="UP000221165">
    <property type="component" value="Unassembled WGS sequence"/>
</dbReference>
<gene>
    <name evidence="1" type="ORF">CSUI_002575</name>
</gene>
<dbReference type="RefSeq" id="XP_067925255.1">
    <property type="nucleotide sequence ID" value="XM_068062775.1"/>
</dbReference>
<name>A0A2C6KTG9_9APIC</name>